<keyword evidence="2" id="KW-1185">Reference proteome</keyword>
<dbReference type="AlphaFoldDB" id="A0A917F6D4"/>
<dbReference type="Proteomes" id="UP000605670">
    <property type="component" value="Unassembled WGS sequence"/>
</dbReference>
<dbReference type="EMBL" id="BMEM01000004">
    <property type="protein sequence ID" value="GGF55489.1"/>
    <property type="molecule type" value="Genomic_DNA"/>
</dbReference>
<gene>
    <name evidence="1" type="ORF">GCM10011366_24230</name>
</gene>
<reference evidence="1" key="1">
    <citation type="journal article" date="2014" name="Int. J. Syst. Evol. Microbiol.">
        <title>Complete genome sequence of Corynebacterium casei LMG S-19264T (=DSM 44701T), isolated from a smear-ripened cheese.</title>
        <authorList>
            <consortium name="US DOE Joint Genome Institute (JGI-PGF)"/>
            <person name="Walter F."/>
            <person name="Albersmeier A."/>
            <person name="Kalinowski J."/>
            <person name="Ruckert C."/>
        </authorList>
    </citation>
    <scope>NUCLEOTIDE SEQUENCE</scope>
    <source>
        <strain evidence="1">CGMCC 1.12160</strain>
    </source>
</reference>
<evidence type="ECO:0000313" key="2">
    <source>
        <dbReference type="Proteomes" id="UP000605670"/>
    </source>
</evidence>
<sequence length="176" mass="20051">MPGLRPARLSRQEEELLASVPMLGMAWDALRVQRTRTVRHLIPDGFPAIARVFHPPSEEGAFKDLYSAHSSVRFGRHSRWADIYHKVSESQLPNEGSAPVATLSAIVDHMRTEEESGFLYAVWEGFGFWDHQAGRDEEPRRTSAGPFYIFQSEISFGPWPGHDKDIHSRRRMPLSP</sequence>
<organism evidence="1 2">
    <name type="scientific">Ornithinimicrobium tianjinense</name>
    <dbReference type="NCBI Taxonomy" id="1195761"/>
    <lineage>
        <taxon>Bacteria</taxon>
        <taxon>Bacillati</taxon>
        <taxon>Actinomycetota</taxon>
        <taxon>Actinomycetes</taxon>
        <taxon>Micrococcales</taxon>
        <taxon>Ornithinimicrobiaceae</taxon>
        <taxon>Ornithinimicrobium</taxon>
    </lineage>
</organism>
<reference evidence="1" key="2">
    <citation type="submission" date="2020-09" db="EMBL/GenBank/DDBJ databases">
        <authorList>
            <person name="Sun Q."/>
            <person name="Zhou Y."/>
        </authorList>
    </citation>
    <scope>NUCLEOTIDE SEQUENCE</scope>
    <source>
        <strain evidence="1">CGMCC 1.12160</strain>
    </source>
</reference>
<comment type="caution">
    <text evidence="1">The sequence shown here is derived from an EMBL/GenBank/DDBJ whole genome shotgun (WGS) entry which is preliminary data.</text>
</comment>
<name>A0A917F6D4_9MICO</name>
<accession>A0A917F6D4</accession>
<proteinExistence type="predicted"/>
<protein>
    <submittedName>
        <fullName evidence="1">Uncharacterized protein</fullName>
    </submittedName>
</protein>
<evidence type="ECO:0000313" key="1">
    <source>
        <dbReference type="EMBL" id="GGF55489.1"/>
    </source>
</evidence>